<dbReference type="Gene3D" id="3.60.21.10">
    <property type="match status" value="1"/>
</dbReference>
<dbReference type="InterPro" id="IPR024654">
    <property type="entry name" value="Calcineurin-like_PHP_lpxH"/>
</dbReference>
<dbReference type="AlphaFoldDB" id="A0A7V9AD25"/>
<comment type="similarity">
    <text evidence="1 2">Belongs to the metallophosphoesterase superfamily. YfcE family.</text>
</comment>
<evidence type="ECO:0000259" key="4">
    <source>
        <dbReference type="Pfam" id="PF12850"/>
    </source>
</evidence>
<accession>A0A7V9AD25</accession>
<comment type="caution">
    <text evidence="5">The sequence shown here is derived from an EMBL/GenBank/DDBJ whole genome shotgun (WGS) entry which is preliminary data.</text>
</comment>
<organism evidence="5 6">
    <name type="scientific">Thermogemmata fonticola</name>
    <dbReference type="NCBI Taxonomy" id="2755323"/>
    <lineage>
        <taxon>Bacteria</taxon>
        <taxon>Pseudomonadati</taxon>
        <taxon>Planctomycetota</taxon>
        <taxon>Planctomycetia</taxon>
        <taxon>Gemmatales</taxon>
        <taxon>Gemmataceae</taxon>
        <taxon>Thermogemmata</taxon>
    </lineage>
</organism>
<protein>
    <recommendedName>
        <fullName evidence="2">Phosphoesterase</fullName>
        <ecNumber evidence="2">3.1.4.-</ecNumber>
    </recommendedName>
</protein>
<evidence type="ECO:0000256" key="3">
    <source>
        <dbReference type="SAM" id="MobiDB-lite"/>
    </source>
</evidence>
<evidence type="ECO:0000256" key="1">
    <source>
        <dbReference type="ARBA" id="ARBA00008950"/>
    </source>
</evidence>
<gene>
    <name evidence="5" type="ORF">H0921_17210</name>
</gene>
<dbReference type="InterPro" id="IPR000979">
    <property type="entry name" value="Phosphodiesterase_MJ0936/Vps29"/>
</dbReference>
<dbReference type="EMBL" id="JACEFB010000022">
    <property type="protein sequence ID" value="MBA2227901.1"/>
    <property type="molecule type" value="Genomic_DNA"/>
</dbReference>
<evidence type="ECO:0000313" key="5">
    <source>
        <dbReference type="EMBL" id="MBA2227901.1"/>
    </source>
</evidence>
<proteinExistence type="inferred from homology"/>
<dbReference type="GO" id="GO:0016791">
    <property type="term" value="F:phosphatase activity"/>
    <property type="evidence" value="ECO:0007669"/>
    <property type="project" value="TreeGrafter"/>
</dbReference>
<feature type="domain" description="Calcineurin-like phosphoesterase" evidence="4">
    <location>
        <begin position="1"/>
        <end position="188"/>
    </location>
</feature>
<dbReference type="InterPro" id="IPR029052">
    <property type="entry name" value="Metallo-depent_PP-like"/>
</dbReference>
<dbReference type="GO" id="GO:0046872">
    <property type="term" value="F:metal ion binding"/>
    <property type="evidence" value="ECO:0007669"/>
    <property type="project" value="UniProtKB-KW"/>
</dbReference>
<keyword evidence="2" id="KW-0479">Metal-binding</keyword>
<dbReference type="GO" id="GO:0005737">
    <property type="term" value="C:cytoplasm"/>
    <property type="evidence" value="ECO:0007669"/>
    <property type="project" value="TreeGrafter"/>
</dbReference>
<dbReference type="PANTHER" id="PTHR42850">
    <property type="entry name" value="METALLOPHOSPHOESTERASE"/>
    <property type="match status" value="1"/>
</dbReference>
<evidence type="ECO:0000313" key="6">
    <source>
        <dbReference type="Proteomes" id="UP000542342"/>
    </source>
</evidence>
<dbReference type="InterPro" id="IPR050126">
    <property type="entry name" value="Ap4A_hydrolase"/>
</dbReference>
<dbReference type="SUPFAM" id="SSF56300">
    <property type="entry name" value="Metallo-dependent phosphatases"/>
    <property type="match status" value="1"/>
</dbReference>
<dbReference type="NCBIfam" id="TIGR00040">
    <property type="entry name" value="yfcE"/>
    <property type="match status" value="1"/>
</dbReference>
<keyword evidence="6" id="KW-1185">Reference proteome</keyword>
<reference evidence="5 6" key="1">
    <citation type="submission" date="2020-07" db="EMBL/GenBank/DDBJ databases">
        <title>Thermogemmata thermophila gen. nov., sp. nov., a novel moderate thermophilic planctomycete from a Kamchatka hot spring.</title>
        <authorList>
            <person name="Elcheninov A.G."/>
            <person name="Podosokorskaya O.A."/>
            <person name="Kovaleva O.L."/>
            <person name="Novikov A."/>
            <person name="Bonch-Osmolovskaya E.A."/>
            <person name="Toshchakov S.V."/>
            <person name="Kublanov I.V."/>
        </authorList>
    </citation>
    <scope>NUCLEOTIDE SEQUENCE [LARGE SCALE GENOMIC DNA]</scope>
    <source>
        <strain evidence="5 6">2918</strain>
    </source>
</reference>
<dbReference type="RefSeq" id="WP_194539764.1">
    <property type="nucleotide sequence ID" value="NZ_JACEFB010000022.1"/>
</dbReference>
<name>A0A7V9AD25_9BACT</name>
<sequence length="284" mass="30901">MRLLVLADIHGNRAALEAIVTQPFDACVCVGDLVDYGPEPGPCVDWVRENALYCVRGNHDHGVAQEVEVQGTAGFRFLTSVTRPLTIAALVPDQRRFLAELPTWQMFTIAGKRFLMVHATPRDPMDEYAQPDPNFWAPRLQGLEVDYLLVGHTHHPYVLQVNGTTIVNPGSVGLNRDGDPRASYAIIEDGRVQLCRTDYPIGATLTRLEEVVQDPVARAMLSDIYQGGPYIQKWRAQGRYGQPPASASTPPPAEHSQQAPPTNGVAAPAPARPIPPLASDAGSS</sequence>
<dbReference type="PANTHER" id="PTHR42850:SF2">
    <property type="entry name" value="BLL5683 PROTEIN"/>
    <property type="match status" value="1"/>
</dbReference>
<dbReference type="Proteomes" id="UP000542342">
    <property type="component" value="Unassembled WGS sequence"/>
</dbReference>
<dbReference type="Pfam" id="PF12850">
    <property type="entry name" value="Metallophos_2"/>
    <property type="match status" value="1"/>
</dbReference>
<evidence type="ECO:0000256" key="2">
    <source>
        <dbReference type="RuleBase" id="RU362039"/>
    </source>
</evidence>
<feature type="region of interest" description="Disordered" evidence="3">
    <location>
        <begin position="238"/>
        <end position="284"/>
    </location>
</feature>
<dbReference type="EC" id="3.1.4.-" evidence="2"/>
<comment type="cofactor">
    <cofactor evidence="2">
        <name>a divalent metal cation</name>
        <dbReference type="ChEBI" id="CHEBI:60240"/>
    </cofactor>
</comment>